<dbReference type="AlphaFoldDB" id="A0A2G2Y223"/>
<evidence type="ECO:0000313" key="1">
    <source>
        <dbReference type="EMBL" id="PHT63784.1"/>
    </source>
</evidence>
<proteinExistence type="predicted"/>
<gene>
    <name evidence="1" type="ORF">T459_32313</name>
</gene>
<accession>A0A2G2Y223</accession>
<keyword evidence="2" id="KW-1185">Reference proteome</keyword>
<evidence type="ECO:0000313" key="2">
    <source>
        <dbReference type="Proteomes" id="UP000222542"/>
    </source>
</evidence>
<comment type="caution">
    <text evidence="1">The sequence shown here is derived from an EMBL/GenBank/DDBJ whole genome shotgun (WGS) entry which is preliminary data.</text>
</comment>
<dbReference type="Gramene" id="PHT63784">
    <property type="protein sequence ID" value="PHT63784"/>
    <property type="gene ID" value="T459_32313"/>
</dbReference>
<organism evidence="1 2">
    <name type="scientific">Capsicum annuum</name>
    <name type="common">Capsicum pepper</name>
    <dbReference type="NCBI Taxonomy" id="4072"/>
    <lineage>
        <taxon>Eukaryota</taxon>
        <taxon>Viridiplantae</taxon>
        <taxon>Streptophyta</taxon>
        <taxon>Embryophyta</taxon>
        <taxon>Tracheophyta</taxon>
        <taxon>Spermatophyta</taxon>
        <taxon>Magnoliopsida</taxon>
        <taxon>eudicotyledons</taxon>
        <taxon>Gunneridae</taxon>
        <taxon>Pentapetalae</taxon>
        <taxon>asterids</taxon>
        <taxon>lamiids</taxon>
        <taxon>Solanales</taxon>
        <taxon>Solanaceae</taxon>
        <taxon>Solanoideae</taxon>
        <taxon>Capsiceae</taxon>
        <taxon>Capsicum</taxon>
    </lineage>
</organism>
<reference evidence="1 2" key="2">
    <citation type="journal article" date="2017" name="Genome Biol.">
        <title>New reference genome sequences of hot pepper reveal the massive evolution of plant disease-resistance genes by retroduplication.</title>
        <authorList>
            <person name="Kim S."/>
            <person name="Park J."/>
            <person name="Yeom S.I."/>
            <person name="Kim Y.M."/>
            <person name="Seo E."/>
            <person name="Kim K.T."/>
            <person name="Kim M.S."/>
            <person name="Lee J.M."/>
            <person name="Cheong K."/>
            <person name="Shin H.S."/>
            <person name="Kim S.B."/>
            <person name="Han K."/>
            <person name="Lee J."/>
            <person name="Park M."/>
            <person name="Lee H.A."/>
            <person name="Lee H.Y."/>
            <person name="Lee Y."/>
            <person name="Oh S."/>
            <person name="Lee J.H."/>
            <person name="Choi E."/>
            <person name="Choi E."/>
            <person name="Lee S.E."/>
            <person name="Jeon J."/>
            <person name="Kim H."/>
            <person name="Choi G."/>
            <person name="Song H."/>
            <person name="Lee J."/>
            <person name="Lee S.C."/>
            <person name="Kwon J.K."/>
            <person name="Lee H.Y."/>
            <person name="Koo N."/>
            <person name="Hong Y."/>
            <person name="Kim R.W."/>
            <person name="Kang W.H."/>
            <person name="Huh J.H."/>
            <person name="Kang B.C."/>
            <person name="Yang T.J."/>
            <person name="Lee Y.H."/>
            <person name="Bennetzen J.L."/>
            <person name="Choi D."/>
        </authorList>
    </citation>
    <scope>NUCLEOTIDE SEQUENCE [LARGE SCALE GENOMIC DNA]</scope>
    <source>
        <strain evidence="2">cv. CM334</strain>
    </source>
</reference>
<protein>
    <submittedName>
        <fullName evidence="1">Uncharacterized protein</fullName>
    </submittedName>
</protein>
<dbReference type="EMBL" id="AYRZ02000023">
    <property type="protein sequence ID" value="PHT63784.1"/>
    <property type="molecule type" value="Genomic_DNA"/>
</dbReference>
<dbReference type="Proteomes" id="UP000222542">
    <property type="component" value="Unassembled WGS sequence"/>
</dbReference>
<sequence>MCIFLLVNLCLASSENPDLFSNDEIDTTETNMEPNWWFWWYRHRWFHPRPWAFAHPPVSSGSFRHKFPSHPWFKHPPRASPSSKSEIATTEAIDKEIATTEAADKELDSWFPWYYHRWFHPRPWTFAHPPISSGGFHHKFPYHPWPKFKHPPPSSENPDSFSNDEMDTAETNMEPNWWFWWYRHRWFHPRPWAFAHPPMSSGGFRHKFPSHPWFKHPPRASPSSKSEIATTEAEIATTEAADKELDWWFWYPRHPWFHPRPWAFAHPPMSSGASSENPDSFSNDEIDTAETNMEPDWWWSWYRYRWFHPRPWAFAHPPMSSGGFRHKFPSHPWFNHPPRASPSSKSEIATTEAADKELDWFWWYRWFHPRPWAFAHPPMSSGGFHHKFPYHSWPKFKHPPHASPSKGEKNN</sequence>
<name>A0A2G2Y223_CAPAN</name>
<reference evidence="1 2" key="1">
    <citation type="journal article" date="2014" name="Nat. Genet.">
        <title>Genome sequence of the hot pepper provides insights into the evolution of pungency in Capsicum species.</title>
        <authorList>
            <person name="Kim S."/>
            <person name="Park M."/>
            <person name="Yeom S.I."/>
            <person name="Kim Y.M."/>
            <person name="Lee J.M."/>
            <person name="Lee H.A."/>
            <person name="Seo E."/>
            <person name="Choi J."/>
            <person name="Cheong K."/>
            <person name="Kim K.T."/>
            <person name="Jung K."/>
            <person name="Lee G.W."/>
            <person name="Oh S.K."/>
            <person name="Bae C."/>
            <person name="Kim S.B."/>
            <person name="Lee H.Y."/>
            <person name="Kim S.Y."/>
            <person name="Kim M.S."/>
            <person name="Kang B.C."/>
            <person name="Jo Y.D."/>
            <person name="Yang H.B."/>
            <person name="Jeong H.J."/>
            <person name="Kang W.H."/>
            <person name="Kwon J.K."/>
            <person name="Shin C."/>
            <person name="Lim J.Y."/>
            <person name="Park J.H."/>
            <person name="Huh J.H."/>
            <person name="Kim J.S."/>
            <person name="Kim B.D."/>
            <person name="Cohen O."/>
            <person name="Paran I."/>
            <person name="Suh M.C."/>
            <person name="Lee S.B."/>
            <person name="Kim Y.K."/>
            <person name="Shin Y."/>
            <person name="Noh S.J."/>
            <person name="Park J."/>
            <person name="Seo Y.S."/>
            <person name="Kwon S.Y."/>
            <person name="Kim H.A."/>
            <person name="Park J.M."/>
            <person name="Kim H.J."/>
            <person name="Choi S.B."/>
            <person name="Bosland P.W."/>
            <person name="Reeves G."/>
            <person name="Jo S.H."/>
            <person name="Lee B.W."/>
            <person name="Cho H.T."/>
            <person name="Choi H.S."/>
            <person name="Lee M.S."/>
            <person name="Yu Y."/>
            <person name="Do Choi Y."/>
            <person name="Park B.S."/>
            <person name="van Deynze A."/>
            <person name="Ashrafi H."/>
            <person name="Hill T."/>
            <person name="Kim W.T."/>
            <person name="Pai H.S."/>
            <person name="Ahn H.K."/>
            <person name="Yeam I."/>
            <person name="Giovannoni J.J."/>
            <person name="Rose J.K."/>
            <person name="Sorensen I."/>
            <person name="Lee S.J."/>
            <person name="Kim R.W."/>
            <person name="Choi I.Y."/>
            <person name="Choi B.S."/>
            <person name="Lim J.S."/>
            <person name="Lee Y.H."/>
            <person name="Choi D."/>
        </authorList>
    </citation>
    <scope>NUCLEOTIDE SEQUENCE [LARGE SCALE GENOMIC DNA]</scope>
    <source>
        <strain evidence="2">cv. CM334</strain>
    </source>
</reference>